<comment type="similarity">
    <text evidence="2 9">Belongs to the beta sliding clamp family.</text>
</comment>
<dbReference type="GO" id="GO:0006271">
    <property type="term" value="P:DNA strand elongation involved in DNA replication"/>
    <property type="evidence" value="ECO:0007669"/>
    <property type="project" value="TreeGrafter"/>
</dbReference>
<dbReference type="GO" id="GO:0003677">
    <property type="term" value="F:DNA binding"/>
    <property type="evidence" value="ECO:0007669"/>
    <property type="project" value="UniProtKB-UniRule"/>
</dbReference>
<evidence type="ECO:0000259" key="12">
    <source>
        <dbReference type="Pfam" id="PF02768"/>
    </source>
</evidence>
<dbReference type="GO" id="GO:0008408">
    <property type="term" value="F:3'-5' exonuclease activity"/>
    <property type="evidence" value="ECO:0007669"/>
    <property type="project" value="InterPro"/>
</dbReference>
<dbReference type="InterPro" id="IPR046938">
    <property type="entry name" value="DNA_clamp_sf"/>
</dbReference>
<keyword evidence="7 9" id="KW-0239">DNA-directed DNA polymerase</keyword>
<dbReference type="GO" id="GO:0005737">
    <property type="term" value="C:cytoplasm"/>
    <property type="evidence" value="ECO:0007669"/>
    <property type="project" value="UniProtKB-SubCell"/>
</dbReference>
<dbReference type="PIRSF" id="PIRSF000804">
    <property type="entry name" value="DNA_pol_III_b"/>
    <property type="match status" value="1"/>
</dbReference>
<proteinExistence type="inferred from homology"/>
<evidence type="ECO:0000256" key="9">
    <source>
        <dbReference type="PIRNR" id="PIRNR000804"/>
    </source>
</evidence>
<dbReference type="Pfam" id="PF02768">
    <property type="entry name" value="DNA_pol3_beta_3"/>
    <property type="match status" value="1"/>
</dbReference>
<dbReference type="InterPro" id="IPR022635">
    <property type="entry name" value="DNA_polIII_beta_C"/>
</dbReference>
<keyword evidence="5 9" id="KW-0548">Nucleotidyltransferase</keyword>
<organism evidence="13 14">
    <name type="scientific">Kouleothrix aurantiaca</name>
    <dbReference type="NCBI Taxonomy" id="186479"/>
    <lineage>
        <taxon>Bacteria</taxon>
        <taxon>Bacillati</taxon>
        <taxon>Chloroflexota</taxon>
        <taxon>Chloroflexia</taxon>
        <taxon>Chloroflexales</taxon>
        <taxon>Roseiflexineae</taxon>
        <taxon>Roseiflexaceae</taxon>
        <taxon>Kouleothrix</taxon>
    </lineage>
</organism>
<keyword evidence="6 9" id="KW-0235">DNA replication</keyword>
<dbReference type="Pfam" id="PF00712">
    <property type="entry name" value="DNA_pol3_beta"/>
    <property type="match status" value="1"/>
</dbReference>
<keyword evidence="4 9" id="KW-0808">Transferase</keyword>
<dbReference type="Gene3D" id="3.70.10.10">
    <property type="match status" value="1"/>
</dbReference>
<evidence type="ECO:0000256" key="1">
    <source>
        <dbReference type="ARBA" id="ARBA00004496"/>
    </source>
</evidence>
<evidence type="ECO:0000259" key="10">
    <source>
        <dbReference type="Pfam" id="PF00712"/>
    </source>
</evidence>
<dbReference type="GO" id="GO:0003887">
    <property type="term" value="F:DNA-directed DNA polymerase activity"/>
    <property type="evidence" value="ECO:0007669"/>
    <property type="project" value="UniProtKB-UniRule"/>
</dbReference>
<comment type="function">
    <text evidence="9">Confers DNA tethering and processivity to DNA polymerases and other proteins. Acts as a clamp, forming a ring around DNA (a reaction catalyzed by the clamp-loading complex) which diffuses in an ATP-independent manner freely and bidirectionally along dsDNA. Initially characterized for its ability to contact the catalytic subunit of DNA polymerase III (Pol III), a complex, multichain enzyme responsible for most of the replicative synthesis in bacteria; Pol III exhibits 3'-5' exonuclease proofreading activity. The beta chain is required for initiation of replication as well as for processivity of DNA replication.</text>
</comment>
<comment type="subunit">
    <text evidence="9">Forms a ring-shaped head-to-tail homodimer around DNA.</text>
</comment>
<comment type="subcellular location">
    <subcellularLocation>
        <location evidence="1 9">Cytoplasm</location>
    </subcellularLocation>
</comment>
<accession>A0A0P9FNW5</accession>
<dbReference type="InterPro" id="IPR022634">
    <property type="entry name" value="DNA_polIII_beta_N"/>
</dbReference>
<comment type="caution">
    <text evidence="13">The sequence shown here is derived from an EMBL/GenBank/DDBJ whole genome shotgun (WGS) entry which is preliminary data.</text>
</comment>
<dbReference type="PATRIC" id="fig|186479.3.peg.16"/>
<dbReference type="InterPro" id="IPR001001">
    <property type="entry name" value="DNA_polIII_beta"/>
</dbReference>
<evidence type="ECO:0000256" key="4">
    <source>
        <dbReference type="ARBA" id="ARBA00022679"/>
    </source>
</evidence>
<evidence type="ECO:0000256" key="3">
    <source>
        <dbReference type="ARBA" id="ARBA00022490"/>
    </source>
</evidence>
<keyword evidence="3 9" id="KW-0963">Cytoplasm</keyword>
<protein>
    <recommendedName>
        <fullName evidence="9">Beta sliding clamp</fullName>
    </recommendedName>
</protein>
<name>A0A0P9FNW5_9CHLR</name>
<feature type="domain" description="DNA polymerase III beta sliding clamp N-terminal" evidence="10">
    <location>
        <begin position="1"/>
        <end position="120"/>
    </location>
</feature>
<dbReference type="NCBIfam" id="TIGR00663">
    <property type="entry name" value="dnan"/>
    <property type="match status" value="1"/>
</dbReference>
<keyword evidence="8" id="KW-0238">DNA-binding</keyword>
<dbReference type="AlphaFoldDB" id="A0A0P9FNW5"/>
<dbReference type="GO" id="GO:0009360">
    <property type="term" value="C:DNA polymerase III complex"/>
    <property type="evidence" value="ECO:0007669"/>
    <property type="project" value="InterPro"/>
</dbReference>
<evidence type="ECO:0000256" key="7">
    <source>
        <dbReference type="ARBA" id="ARBA00022932"/>
    </source>
</evidence>
<feature type="domain" description="DNA polymerase III beta sliding clamp central" evidence="11">
    <location>
        <begin position="132"/>
        <end position="247"/>
    </location>
</feature>
<gene>
    <name evidence="13" type="ORF">SE17_00050</name>
</gene>
<dbReference type="EMBL" id="LJCR01000001">
    <property type="protein sequence ID" value="KPV55030.1"/>
    <property type="molecule type" value="Genomic_DNA"/>
</dbReference>
<dbReference type="Pfam" id="PF02767">
    <property type="entry name" value="DNA_pol3_beta_2"/>
    <property type="match status" value="1"/>
</dbReference>
<dbReference type="Gene3D" id="3.10.150.10">
    <property type="entry name" value="DNA Polymerase III, subunit A, domain 2"/>
    <property type="match status" value="1"/>
</dbReference>
<evidence type="ECO:0000313" key="14">
    <source>
        <dbReference type="Proteomes" id="UP000050509"/>
    </source>
</evidence>
<dbReference type="SUPFAM" id="SSF55979">
    <property type="entry name" value="DNA clamp"/>
    <property type="match status" value="3"/>
</dbReference>
<dbReference type="Proteomes" id="UP000050509">
    <property type="component" value="Unassembled WGS sequence"/>
</dbReference>
<evidence type="ECO:0000313" key="13">
    <source>
        <dbReference type="EMBL" id="KPV55030.1"/>
    </source>
</evidence>
<keyword evidence="14" id="KW-1185">Reference proteome</keyword>
<dbReference type="SMART" id="SM00480">
    <property type="entry name" value="POL3Bc"/>
    <property type="match status" value="1"/>
</dbReference>
<evidence type="ECO:0000256" key="2">
    <source>
        <dbReference type="ARBA" id="ARBA00010752"/>
    </source>
</evidence>
<evidence type="ECO:0000256" key="5">
    <source>
        <dbReference type="ARBA" id="ARBA00022695"/>
    </source>
</evidence>
<sequence>MKLACLQENLKRGLGIVSHAVAGKSTLPVLSNILIATDDGRLKLAATNLEIGITCWIGAKIEDEGAVTIPAKLLSDVVGGLPNDKITLQLDARTQTMGLTCARNESSIKGIEADEFPVIPKIDTTDVVTSFPPALLREIIDQVAFAAATDDTRPVLAGVLMRLRGKTAMFAAADGFRLAFRTVELPEPVAEPVEVIIPARALLELSRILGDTESNVEITVTPNGGQVLFHTEQAELVSRLIEGRFPEVERIIPTSYHTRTVLETQDLAKAVKLASYFANASSNIVRLAVEFSDGPTNGKVVISANAAEVGDNKGELDGMVDGEGGQIALNVKFLAEAIASVGTPQIAIEMQTAQNPGVFKPIGADGYMHIVMPMTVR</sequence>
<dbReference type="InterPro" id="IPR022637">
    <property type="entry name" value="DNA_polIII_beta_cen"/>
</dbReference>
<dbReference type="PANTHER" id="PTHR30478:SF0">
    <property type="entry name" value="BETA SLIDING CLAMP"/>
    <property type="match status" value="1"/>
</dbReference>
<feature type="domain" description="DNA polymerase III beta sliding clamp C-terminal" evidence="12">
    <location>
        <begin position="250"/>
        <end position="374"/>
    </location>
</feature>
<dbReference type="CDD" id="cd00140">
    <property type="entry name" value="beta_clamp"/>
    <property type="match status" value="1"/>
</dbReference>
<reference evidence="13 14" key="1">
    <citation type="submission" date="2015-09" db="EMBL/GenBank/DDBJ databases">
        <title>Draft genome sequence of Kouleothrix aurantiaca JCM 19913.</title>
        <authorList>
            <person name="Hemp J."/>
        </authorList>
    </citation>
    <scope>NUCLEOTIDE SEQUENCE [LARGE SCALE GENOMIC DNA]</scope>
    <source>
        <strain evidence="13 14">COM-B</strain>
    </source>
</reference>
<evidence type="ECO:0000256" key="8">
    <source>
        <dbReference type="ARBA" id="ARBA00023125"/>
    </source>
</evidence>
<dbReference type="PANTHER" id="PTHR30478">
    <property type="entry name" value="DNA POLYMERASE III SUBUNIT BETA"/>
    <property type="match status" value="1"/>
</dbReference>
<evidence type="ECO:0000259" key="11">
    <source>
        <dbReference type="Pfam" id="PF02767"/>
    </source>
</evidence>
<evidence type="ECO:0000256" key="6">
    <source>
        <dbReference type="ARBA" id="ARBA00022705"/>
    </source>
</evidence>